<dbReference type="GO" id="GO:0090158">
    <property type="term" value="P:endoplasmic reticulum membrane organization"/>
    <property type="evidence" value="ECO:0007669"/>
    <property type="project" value="TreeGrafter"/>
</dbReference>
<accession>A0A9Q0GTR4</accession>
<dbReference type="OrthoDB" id="264603at2759"/>
<dbReference type="InterPro" id="IPR016763">
    <property type="entry name" value="VAP"/>
</dbReference>
<dbReference type="SUPFAM" id="SSF49354">
    <property type="entry name" value="PapD-like"/>
    <property type="match status" value="1"/>
</dbReference>
<keyword evidence="7" id="KW-1185">Reference proteome</keyword>
<dbReference type="AlphaFoldDB" id="A0A9Q0GTR4"/>
<reference evidence="6" key="1">
    <citation type="journal article" date="2023" name="Plant J.">
        <title>The genome of the king protea, Protea cynaroides.</title>
        <authorList>
            <person name="Chang J."/>
            <person name="Duong T.A."/>
            <person name="Schoeman C."/>
            <person name="Ma X."/>
            <person name="Roodt D."/>
            <person name="Barker N."/>
            <person name="Li Z."/>
            <person name="Van de Peer Y."/>
            <person name="Mizrachi E."/>
        </authorList>
    </citation>
    <scope>NUCLEOTIDE SEQUENCE</scope>
    <source>
        <tissue evidence="6">Young leaves</tissue>
    </source>
</reference>
<evidence type="ECO:0000256" key="3">
    <source>
        <dbReference type="SAM" id="MobiDB-lite"/>
    </source>
</evidence>
<comment type="similarity">
    <text evidence="1">Belongs to the VAMP-associated protein (VAP) (TC 9.B.17) family.</text>
</comment>
<dbReference type="InterPro" id="IPR000535">
    <property type="entry name" value="MSP_dom"/>
</dbReference>
<dbReference type="InterPro" id="IPR008962">
    <property type="entry name" value="PapD-like_sf"/>
</dbReference>
<dbReference type="InterPro" id="IPR013783">
    <property type="entry name" value="Ig-like_fold"/>
</dbReference>
<feature type="region of interest" description="Disordered" evidence="3">
    <location>
        <begin position="128"/>
        <end position="149"/>
    </location>
</feature>
<feature type="domain" description="MSP" evidence="5">
    <location>
        <begin position="6"/>
        <end position="126"/>
    </location>
</feature>
<feature type="transmembrane region" description="Helical" evidence="4">
    <location>
        <begin position="222"/>
        <end position="244"/>
    </location>
</feature>
<organism evidence="6 7">
    <name type="scientific">Protea cynaroides</name>
    <dbReference type="NCBI Taxonomy" id="273540"/>
    <lineage>
        <taxon>Eukaryota</taxon>
        <taxon>Viridiplantae</taxon>
        <taxon>Streptophyta</taxon>
        <taxon>Embryophyta</taxon>
        <taxon>Tracheophyta</taxon>
        <taxon>Spermatophyta</taxon>
        <taxon>Magnoliopsida</taxon>
        <taxon>Proteales</taxon>
        <taxon>Proteaceae</taxon>
        <taxon>Protea</taxon>
    </lineage>
</organism>
<keyword evidence="4" id="KW-1133">Transmembrane helix</keyword>
<dbReference type="FunFam" id="2.60.40.10:FF:000813">
    <property type="entry name" value="Vesicle-associated protein 1-1"/>
    <property type="match status" value="1"/>
</dbReference>
<evidence type="ECO:0000256" key="4">
    <source>
        <dbReference type="SAM" id="Phobius"/>
    </source>
</evidence>
<evidence type="ECO:0000256" key="1">
    <source>
        <dbReference type="ARBA" id="ARBA00008932"/>
    </source>
</evidence>
<feature type="coiled-coil region" evidence="2">
    <location>
        <begin position="189"/>
        <end position="216"/>
    </location>
</feature>
<evidence type="ECO:0000259" key="5">
    <source>
        <dbReference type="PROSITE" id="PS50202"/>
    </source>
</evidence>
<gene>
    <name evidence="6" type="ORF">NE237_030202</name>
</gene>
<dbReference type="Proteomes" id="UP001141806">
    <property type="component" value="Unassembled WGS sequence"/>
</dbReference>
<dbReference type="PIRSF" id="PIRSF019693">
    <property type="entry name" value="VAMP-associated"/>
    <property type="match status" value="1"/>
</dbReference>
<dbReference type="GO" id="GO:0005789">
    <property type="term" value="C:endoplasmic reticulum membrane"/>
    <property type="evidence" value="ECO:0007669"/>
    <property type="project" value="InterPro"/>
</dbReference>
<protein>
    <recommendedName>
        <fullName evidence="5">MSP domain-containing protein</fullName>
    </recommendedName>
</protein>
<proteinExistence type="inferred from homology"/>
<name>A0A9Q0GTR4_9MAGN</name>
<keyword evidence="4" id="KW-0472">Membrane</keyword>
<dbReference type="Gene3D" id="2.60.40.10">
    <property type="entry name" value="Immunoglobulins"/>
    <property type="match status" value="1"/>
</dbReference>
<evidence type="ECO:0000313" key="7">
    <source>
        <dbReference type="Proteomes" id="UP001141806"/>
    </source>
</evidence>
<evidence type="ECO:0000313" key="6">
    <source>
        <dbReference type="EMBL" id="KAJ4953370.1"/>
    </source>
</evidence>
<evidence type="ECO:0000256" key="2">
    <source>
        <dbReference type="SAM" id="Coils"/>
    </source>
</evidence>
<sequence length="247" mass="26997">MSGGDLISIQPSELKFPFELNKQSSCPLQLANKTDQYVAFKVKTTNPKKYCVRPNTGIVLPGSTCDVTVTMQAQKVAPPDMECKDKFLLQTVAAPPGATTKDITPEMFNKEAGKVVGEFKLRVIYVPANPPSPVPEGSEEGSSPRASVVENGNQSNVLFDAISRSGLEANHTRSIEEPKDKSSEARSIISKLTEEKTAAMQKNQKLRQELELMRTEISKNRAGGFSFLFVVLVSLLGVLVGYLFKKT</sequence>
<dbReference type="EMBL" id="JAMYWD010000012">
    <property type="protein sequence ID" value="KAJ4953370.1"/>
    <property type="molecule type" value="Genomic_DNA"/>
</dbReference>
<keyword evidence="2" id="KW-0175">Coiled coil</keyword>
<dbReference type="PANTHER" id="PTHR10809">
    <property type="entry name" value="VESICLE-ASSOCIATED MEMBRANE PROTEIN-ASSOCIATED PROTEIN"/>
    <property type="match status" value="1"/>
</dbReference>
<dbReference type="GO" id="GO:0061817">
    <property type="term" value="P:endoplasmic reticulum-plasma membrane tethering"/>
    <property type="evidence" value="ECO:0007669"/>
    <property type="project" value="TreeGrafter"/>
</dbReference>
<comment type="caution">
    <text evidence="6">The sequence shown here is derived from an EMBL/GenBank/DDBJ whole genome shotgun (WGS) entry which is preliminary data.</text>
</comment>
<dbReference type="GO" id="GO:0005886">
    <property type="term" value="C:plasma membrane"/>
    <property type="evidence" value="ECO:0007669"/>
    <property type="project" value="TreeGrafter"/>
</dbReference>
<dbReference type="PROSITE" id="PS50202">
    <property type="entry name" value="MSP"/>
    <property type="match status" value="1"/>
</dbReference>
<dbReference type="Pfam" id="PF00635">
    <property type="entry name" value="Motile_Sperm"/>
    <property type="match status" value="1"/>
</dbReference>
<dbReference type="PANTHER" id="PTHR10809:SF160">
    <property type="entry name" value="VESICLE-ASSOCIATED PROTEIN 1-3"/>
    <property type="match status" value="1"/>
</dbReference>
<keyword evidence="4" id="KW-0812">Transmembrane</keyword>